<dbReference type="RefSeq" id="XP_042923442.1">
    <property type="nucleotide sequence ID" value="XM_043062736.1"/>
</dbReference>
<dbReference type="OrthoDB" id="547621at2759"/>
<evidence type="ECO:0008006" key="5">
    <source>
        <dbReference type="Google" id="ProtNLM"/>
    </source>
</evidence>
<dbReference type="PANTHER" id="PTHR37390:SF1">
    <property type="entry name" value="FOLATE-BINDING PROTEIN 1"/>
    <property type="match status" value="1"/>
</dbReference>
<evidence type="ECO:0000313" key="4">
    <source>
        <dbReference type="Proteomes" id="UP000006906"/>
    </source>
</evidence>
<evidence type="ECO:0000256" key="1">
    <source>
        <dbReference type="SAM" id="MobiDB-lite"/>
    </source>
</evidence>
<feature type="transmembrane region" description="Helical" evidence="2">
    <location>
        <begin position="273"/>
        <end position="290"/>
    </location>
</feature>
<dbReference type="InterPro" id="IPR053305">
    <property type="entry name" value="Folate-binding_rcpt-like"/>
</dbReference>
<dbReference type="PANTHER" id="PTHR37390">
    <property type="entry name" value="OS02G0592500 PROTEIN"/>
    <property type="match status" value="1"/>
</dbReference>
<keyword evidence="2" id="KW-0812">Transmembrane</keyword>
<dbReference type="InParanoid" id="A0A2K3DMJ0"/>
<gene>
    <name evidence="3" type="ORF">CHLRE_06g258000v5</name>
</gene>
<dbReference type="EMBL" id="CM008967">
    <property type="protein sequence ID" value="PNW81733.1"/>
    <property type="molecule type" value="Genomic_DNA"/>
</dbReference>
<sequence length="317" mass="33569">MYPAHGGGQFLGPVATAWGPTSPLGPALLLAIWAFTVHAQDQQQQQAASASLTCRPQEGLPLTQPYPPAYFQPTPLPVCSQYTCSCCNRQHALGIYRSLRPAMEDAGFSRACLAWQTRMACRVCDPEVGVGLKPTVCRDTCDAWLSACREEFYSFETATSSAFVGRMQPCTNPAALGAGSAGSSDAAAAASPLLCSRLGDVARTGEELCREAGFDVAAPGDGGLCFDGGLANAGAAVFSTDMCVAQPTRRRAQQHASSGRGGGSRPDDSLSPAVYLVVASVLGALAWLAYTTRQGFQAQEDERLRQLHWRQLQGRTD</sequence>
<feature type="region of interest" description="Disordered" evidence="1">
    <location>
        <begin position="248"/>
        <end position="269"/>
    </location>
</feature>
<dbReference type="OMA" id="QYTCSCC"/>
<proteinExistence type="predicted"/>
<name>A0A2K3DMJ0_CHLRE</name>
<dbReference type="ExpressionAtlas" id="A0A2K3DMJ0">
    <property type="expression patterns" value="baseline"/>
</dbReference>
<accession>A0A2K3DMJ0</accession>
<dbReference type="GeneID" id="5722089"/>
<dbReference type="PaxDb" id="3055-EDP08332"/>
<protein>
    <recommendedName>
        <fullName evidence="5">Folate receptor-like domain-containing protein</fullName>
    </recommendedName>
</protein>
<dbReference type="KEGG" id="cre:CHLRE_06g258000v5"/>
<keyword evidence="2" id="KW-0472">Membrane</keyword>
<evidence type="ECO:0000256" key="2">
    <source>
        <dbReference type="SAM" id="Phobius"/>
    </source>
</evidence>
<keyword evidence="2" id="KW-1133">Transmembrane helix</keyword>
<keyword evidence="4" id="KW-1185">Reference proteome</keyword>
<reference evidence="3 4" key="1">
    <citation type="journal article" date="2007" name="Science">
        <title>The Chlamydomonas genome reveals the evolution of key animal and plant functions.</title>
        <authorList>
            <person name="Merchant S.S."/>
            <person name="Prochnik S.E."/>
            <person name="Vallon O."/>
            <person name="Harris E.H."/>
            <person name="Karpowicz S.J."/>
            <person name="Witman G.B."/>
            <person name="Terry A."/>
            <person name="Salamov A."/>
            <person name="Fritz-Laylin L.K."/>
            <person name="Marechal-Drouard L."/>
            <person name="Marshall W.F."/>
            <person name="Qu L.H."/>
            <person name="Nelson D.R."/>
            <person name="Sanderfoot A.A."/>
            <person name="Spalding M.H."/>
            <person name="Kapitonov V.V."/>
            <person name="Ren Q."/>
            <person name="Ferris P."/>
            <person name="Lindquist E."/>
            <person name="Shapiro H."/>
            <person name="Lucas S.M."/>
            <person name="Grimwood J."/>
            <person name="Schmutz J."/>
            <person name="Cardol P."/>
            <person name="Cerutti H."/>
            <person name="Chanfreau G."/>
            <person name="Chen C.L."/>
            <person name="Cognat V."/>
            <person name="Croft M.T."/>
            <person name="Dent R."/>
            <person name="Dutcher S."/>
            <person name="Fernandez E."/>
            <person name="Fukuzawa H."/>
            <person name="Gonzalez-Ballester D."/>
            <person name="Gonzalez-Halphen D."/>
            <person name="Hallmann A."/>
            <person name="Hanikenne M."/>
            <person name="Hippler M."/>
            <person name="Inwood W."/>
            <person name="Jabbari K."/>
            <person name="Kalanon M."/>
            <person name="Kuras R."/>
            <person name="Lefebvre P.A."/>
            <person name="Lemaire S.D."/>
            <person name="Lobanov A.V."/>
            <person name="Lohr M."/>
            <person name="Manuell A."/>
            <person name="Meier I."/>
            <person name="Mets L."/>
            <person name="Mittag M."/>
            <person name="Mittelmeier T."/>
            <person name="Moroney J.V."/>
            <person name="Moseley J."/>
            <person name="Napoli C."/>
            <person name="Nedelcu A.M."/>
            <person name="Niyogi K."/>
            <person name="Novoselov S.V."/>
            <person name="Paulsen I.T."/>
            <person name="Pazour G."/>
            <person name="Purton S."/>
            <person name="Ral J.P."/>
            <person name="Riano-Pachon D.M."/>
            <person name="Riekhof W."/>
            <person name="Rymarquis L."/>
            <person name="Schroda M."/>
            <person name="Stern D."/>
            <person name="Umen J."/>
            <person name="Willows R."/>
            <person name="Wilson N."/>
            <person name="Zimmer S.L."/>
            <person name="Allmer J."/>
            <person name="Balk J."/>
            <person name="Bisova K."/>
            <person name="Chen C.J."/>
            <person name="Elias M."/>
            <person name="Gendler K."/>
            <person name="Hauser C."/>
            <person name="Lamb M.R."/>
            <person name="Ledford H."/>
            <person name="Long J.C."/>
            <person name="Minagawa J."/>
            <person name="Page M.D."/>
            <person name="Pan J."/>
            <person name="Pootakham W."/>
            <person name="Roje S."/>
            <person name="Rose A."/>
            <person name="Stahlberg E."/>
            <person name="Terauchi A.M."/>
            <person name="Yang P."/>
            <person name="Ball S."/>
            <person name="Bowler C."/>
            <person name="Dieckmann C.L."/>
            <person name="Gladyshev V.N."/>
            <person name="Green P."/>
            <person name="Jorgensen R."/>
            <person name="Mayfield S."/>
            <person name="Mueller-Roeber B."/>
            <person name="Rajamani S."/>
            <person name="Sayre R.T."/>
            <person name="Brokstein P."/>
            <person name="Dubchak I."/>
            <person name="Goodstein D."/>
            <person name="Hornick L."/>
            <person name="Huang Y.W."/>
            <person name="Jhaveri J."/>
            <person name="Luo Y."/>
            <person name="Martinez D."/>
            <person name="Ngau W.C."/>
            <person name="Otillar B."/>
            <person name="Poliakov A."/>
            <person name="Porter A."/>
            <person name="Szajkowski L."/>
            <person name="Werner G."/>
            <person name="Zhou K."/>
            <person name="Grigoriev I.V."/>
            <person name="Rokhsar D.S."/>
            <person name="Grossman A.R."/>
        </authorList>
    </citation>
    <scope>NUCLEOTIDE SEQUENCE [LARGE SCALE GENOMIC DNA]</scope>
    <source>
        <strain evidence="4">CC-503</strain>
    </source>
</reference>
<dbReference type="Gramene" id="PNW81733">
    <property type="protein sequence ID" value="PNW81733"/>
    <property type="gene ID" value="CHLRE_06g258000v5"/>
</dbReference>
<dbReference type="Proteomes" id="UP000006906">
    <property type="component" value="Chromosome 6"/>
</dbReference>
<dbReference type="AlphaFoldDB" id="A0A2K3DMJ0"/>
<evidence type="ECO:0000313" key="3">
    <source>
        <dbReference type="EMBL" id="PNW81733.1"/>
    </source>
</evidence>
<organism evidence="3 4">
    <name type="scientific">Chlamydomonas reinhardtii</name>
    <name type="common">Chlamydomonas smithii</name>
    <dbReference type="NCBI Taxonomy" id="3055"/>
    <lineage>
        <taxon>Eukaryota</taxon>
        <taxon>Viridiplantae</taxon>
        <taxon>Chlorophyta</taxon>
        <taxon>core chlorophytes</taxon>
        <taxon>Chlorophyceae</taxon>
        <taxon>CS clade</taxon>
        <taxon>Chlamydomonadales</taxon>
        <taxon>Chlamydomonadaceae</taxon>
        <taxon>Chlamydomonas</taxon>
    </lineage>
</organism>